<keyword evidence="7" id="KW-0915">Sodium</keyword>
<evidence type="ECO:0000256" key="7">
    <source>
        <dbReference type="PIRNR" id="PIRNR015658"/>
    </source>
</evidence>
<evidence type="ECO:0000256" key="8">
    <source>
        <dbReference type="SAM" id="Phobius"/>
    </source>
</evidence>
<accession>A0A968GF63</accession>
<feature type="transmembrane region" description="Helical" evidence="8">
    <location>
        <begin position="132"/>
        <end position="154"/>
    </location>
</feature>
<dbReference type="EMBL" id="JAATLM010000001">
    <property type="protein sequence ID" value="NIZ69414.1"/>
    <property type="molecule type" value="Genomic_DNA"/>
</dbReference>
<dbReference type="GO" id="GO:0005886">
    <property type="term" value="C:plasma membrane"/>
    <property type="evidence" value="ECO:0007669"/>
    <property type="project" value="UniProtKB-SubCell"/>
</dbReference>
<feature type="transmembrane region" description="Helical" evidence="8">
    <location>
        <begin position="311"/>
        <end position="331"/>
    </location>
</feature>
<evidence type="ECO:0000256" key="1">
    <source>
        <dbReference type="ARBA" id="ARBA00004651"/>
    </source>
</evidence>
<evidence type="ECO:0000256" key="5">
    <source>
        <dbReference type="ARBA" id="ARBA00022989"/>
    </source>
</evidence>
<keyword evidence="6 7" id="KW-0472">Membrane</keyword>
<feature type="transmembrane region" description="Helical" evidence="8">
    <location>
        <begin position="284"/>
        <end position="302"/>
    </location>
</feature>
<evidence type="ECO:0000256" key="3">
    <source>
        <dbReference type="ARBA" id="ARBA00022692"/>
    </source>
</evidence>
<keyword evidence="7" id="KW-0406">Ion transport</keyword>
<keyword evidence="7" id="KW-0813">Transport</keyword>
<dbReference type="NCBIfam" id="TIGR01109">
    <property type="entry name" value="Na_pump_decarbB"/>
    <property type="match status" value="1"/>
</dbReference>
<evidence type="ECO:0000256" key="2">
    <source>
        <dbReference type="ARBA" id="ARBA00022475"/>
    </source>
</evidence>
<dbReference type="PIRSF" id="PIRSF015658">
    <property type="entry name" value="MmdB_OadB"/>
    <property type="match status" value="1"/>
</dbReference>
<feature type="transmembrane region" description="Helical" evidence="8">
    <location>
        <begin position="12"/>
        <end position="29"/>
    </location>
</feature>
<feature type="transmembrane region" description="Helical" evidence="8">
    <location>
        <begin position="106"/>
        <end position="125"/>
    </location>
</feature>
<feature type="transmembrane region" description="Helical" evidence="8">
    <location>
        <begin position="374"/>
        <end position="398"/>
    </location>
</feature>
<keyword evidence="10" id="KW-1185">Reference proteome</keyword>
<keyword evidence="3 8" id="KW-0812">Transmembrane</keyword>
<evidence type="ECO:0000313" key="9">
    <source>
        <dbReference type="EMBL" id="NIZ69414.1"/>
    </source>
</evidence>
<name>A0A968GF63_9SPIO</name>
<feature type="transmembrane region" description="Helical" evidence="8">
    <location>
        <begin position="237"/>
        <end position="264"/>
    </location>
</feature>
<comment type="subcellular location">
    <subcellularLocation>
        <location evidence="1">Cell membrane</location>
        <topology evidence="1">Multi-pass membrane protein</topology>
    </subcellularLocation>
</comment>
<feature type="transmembrane region" description="Helical" evidence="8">
    <location>
        <begin position="36"/>
        <end position="53"/>
    </location>
</feature>
<keyword evidence="7" id="KW-0739">Sodium transport</keyword>
<dbReference type="GO" id="GO:0006814">
    <property type="term" value="P:sodium ion transport"/>
    <property type="evidence" value="ECO:0007669"/>
    <property type="project" value="UniProtKB-UniRule"/>
</dbReference>
<proteinExistence type="predicted"/>
<keyword evidence="5 8" id="KW-1133">Transmembrane helix</keyword>
<dbReference type="AlphaFoldDB" id="A0A968GF63"/>
<dbReference type="Pfam" id="PF03977">
    <property type="entry name" value="OAD_beta"/>
    <property type="match status" value="1"/>
</dbReference>
<keyword evidence="4" id="KW-1278">Translocase</keyword>
<protein>
    <submittedName>
        <fullName evidence="9">Sodium ion-translocating decarboxylase subunit beta</fullName>
    </submittedName>
</protein>
<gene>
    <name evidence="9" type="ORF">HCT48_04185</name>
</gene>
<organism evidence="9 10">
    <name type="scientific">Entomospira culicis</name>
    <dbReference type="NCBI Taxonomy" id="2719989"/>
    <lineage>
        <taxon>Bacteria</taxon>
        <taxon>Pseudomonadati</taxon>
        <taxon>Spirochaetota</taxon>
        <taxon>Spirochaetia</taxon>
        <taxon>Spirochaetales</taxon>
        <taxon>Spirochaetaceae</taxon>
        <taxon>Entomospira</taxon>
    </lineage>
</organism>
<evidence type="ECO:0000256" key="6">
    <source>
        <dbReference type="ARBA" id="ARBA00023136"/>
    </source>
</evidence>
<dbReference type="InterPro" id="IPR005661">
    <property type="entry name" value="OadB_MmdB"/>
</dbReference>
<dbReference type="PANTHER" id="PTHR35806:SF1">
    <property type="entry name" value="OXALOACETATE DECARBOXYLASE BETA CHAIN 2"/>
    <property type="match status" value="1"/>
</dbReference>
<reference evidence="9" key="1">
    <citation type="submission" date="2020-03" db="EMBL/GenBank/DDBJ databases">
        <title>Spirochaetal bacteria isolated from arthropods constitute a novel genus Entomospira genus novum within the order Spirochaetales.</title>
        <authorList>
            <person name="Grana-Miraglia L."/>
            <person name="Sikutova S."/>
            <person name="Fingerle V."/>
            <person name="Sing A."/>
            <person name="Castillo-Ramirez S."/>
            <person name="Margos G."/>
            <person name="Rudolf I."/>
        </authorList>
    </citation>
    <scope>NUCLEOTIDE SEQUENCE</scope>
    <source>
        <strain evidence="9">BR149</strain>
    </source>
</reference>
<evidence type="ECO:0000256" key="4">
    <source>
        <dbReference type="ARBA" id="ARBA00022967"/>
    </source>
</evidence>
<feature type="transmembrane region" description="Helical" evidence="8">
    <location>
        <begin position="193"/>
        <end position="216"/>
    </location>
</feature>
<comment type="caution">
    <text evidence="9">The sequence shown here is derived from an EMBL/GenBank/DDBJ whole genome shotgun (WGS) entry which is preliminary data.</text>
</comment>
<dbReference type="Proteomes" id="UP000778951">
    <property type="component" value="Unassembled WGS sequence"/>
</dbReference>
<dbReference type="GO" id="GO:0016829">
    <property type="term" value="F:lyase activity"/>
    <property type="evidence" value="ECO:0007669"/>
    <property type="project" value="InterPro"/>
</dbReference>
<dbReference type="PANTHER" id="PTHR35806">
    <property type="entry name" value="OXALOACETATE DECARBOXYLASE BETA CHAIN 2"/>
    <property type="match status" value="1"/>
</dbReference>
<keyword evidence="2 7" id="KW-1003">Cell membrane</keyword>
<evidence type="ECO:0000313" key="10">
    <source>
        <dbReference type="Proteomes" id="UP000778951"/>
    </source>
</evidence>
<sequence length="408" mass="42779">MQSGTDFAHSGFASLLMIGVGLLLLYLAIKKEFEPLLMLPIGFGAILANIPMASETMIGAVSTIQPSLADDALLGSTQAIGQAVNHFISPGGFIGQFYEFGIERGLFPLLIFMGVGAMTDFGPLIANPKTLLLGAAAQFGIFAALFLALVLNIIPGIEYTLSDAASIGIIGGADGPTSIYVTSRLSRDLLGPIAVAAYSYMALVPVIQPPIMRLLTSKQERAIVMHQQREVSQREKILFPIVVFLLTILLLPTATPLIGALMFGNLTSVVGATKRLSQTMQNELINIVTIMLGLAVGSKMSADKFLTPQTLGIIALGLVAFAIGTASGVILAKLMSKWSKTPINPLIGAAGVSAVPMSARVVNKVGLEENESNYLLMHAMGPNVAGVLGSAVVAGILLKVVPLLENLL</sequence>